<dbReference type="Pfam" id="PF02661">
    <property type="entry name" value="Fic"/>
    <property type="match status" value="1"/>
</dbReference>
<evidence type="ECO:0000256" key="2">
    <source>
        <dbReference type="PIRSR" id="PIRSR640198-3"/>
    </source>
</evidence>
<dbReference type="PROSITE" id="PS51459">
    <property type="entry name" value="FIDO"/>
    <property type="match status" value="1"/>
</dbReference>
<dbReference type="Proteomes" id="UP000275925">
    <property type="component" value="Unassembled WGS sequence"/>
</dbReference>
<dbReference type="Gene3D" id="1.10.3290.10">
    <property type="entry name" value="Fido-like domain"/>
    <property type="match status" value="1"/>
</dbReference>
<feature type="site" description="Important for autoinhibition of adenylyltransferase activity" evidence="2">
    <location>
        <position position="155"/>
    </location>
</feature>
<evidence type="ECO:0000313" key="4">
    <source>
        <dbReference type="EMBL" id="GBR76743.1"/>
    </source>
</evidence>
<gene>
    <name evidence="4" type="ORF">NO2_1241</name>
</gene>
<dbReference type="GO" id="GO:0005524">
    <property type="term" value="F:ATP binding"/>
    <property type="evidence" value="ECO:0007669"/>
    <property type="project" value="UniProtKB-KW"/>
</dbReference>
<sequence length="350" mass="40577">MKQLTLRQNQIYNFICAQGVASNSEITAHLADSAEKVSRITVVRDIETLLKNKYIKRIGAGRSVKYKEYNNNILLRHYDAVAYFTTEAEQRVCKETFNFAVFRQFGKIFAAPELRRLALLTKEYQQNLAKIKPDIYRREMERLTIELSWKSAQIEGNTYSLLDTEELLKNNREAAGHRKEDALMLLNHKTALNYIFAHKMDYQKLTLRKIEDVHRLLIKDLGVSYGLRNSLVSIVGTKYRPLDNRYQIGEAMENTVRVLNSLADCFHKSLAAIVLLSYIQPFADGNKRTARLIGNALLVAQQACPLSYRSVDSVEYKKAMLLFYEQNSLTYFKELYLAQYEFSVKNYFLV</sequence>
<dbReference type="SUPFAM" id="SSF140931">
    <property type="entry name" value="Fic-like"/>
    <property type="match status" value="1"/>
</dbReference>
<accession>A0A388TIV1</accession>
<feature type="binding site" evidence="1">
    <location>
        <begin position="284"/>
        <end position="291"/>
    </location>
    <ligand>
        <name>ATP</name>
        <dbReference type="ChEBI" id="CHEBI:30616"/>
    </ligand>
</feature>
<evidence type="ECO:0000256" key="1">
    <source>
        <dbReference type="PIRSR" id="PIRSR640198-2"/>
    </source>
</evidence>
<organism evidence="4 5">
    <name type="scientific">Candidatus Termititenax persephonae</name>
    <dbReference type="NCBI Taxonomy" id="2218525"/>
    <lineage>
        <taxon>Bacteria</taxon>
        <taxon>Bacillati</taxon>
        <taxon>Candidatus Margulisiibacteriota</taxon>
        <taxon>Candidatus Termititenacia</taxon>
        <taxon>Candidatus Termititenacales</taxon>
        <taxon>Candidatus Termititenacaceae</taxon>
        <taxon>Candidatus Termititenax</taxon>
    </lineage>
</organism>
<keyword evidence="5" id="KW-1185">Reference proteome</keyword>
<name>A0A388TIV1_9BACT</name>
<dbReference type="InterPro" id="IPR036388">
    <property type="entry name" value="WH-like_DNA-bd_sf"/>
</dbReference>
<proteinExistence type="predicted"/>
<keyword evidence="1" id="KW-0067">ATP-binding</keyword>
<dbReference type="AlphaFoldDB" id="A0A388TIV1"/>
<dbReference type="PANTHER" id="PTHR13504">
    <property type="entry name" value="FIDO DOMAIN-CONTAINING PROTEIN DDB_G0283145"/>
    <property type="match status" value="1"/>
</dbReference>
<dbReference type="EMBL" id="BGZO01000045">
    <property type="protein sequence ID" value="GBR76743.1"/>
    <property type="molecule type" value="Genomic_DNA"/>
</dbReference>
<evidence type="ECO:0000313" key="5">
    <source>
        <dbReference type="Proteomes" id="UP000275925"/>
    </source>
</evidence>
<dbReference type="PANTHER" id="PTHR13504:SF38">
    <property type="entry name" value="FIDO DOMAIN-CONTAINING PROTEIN"/>
    <property type="match status" value="1"/>
</dbReference>
<dbReference type="InterPro" id="IPR003812">
    <property type="entry name" value="Fido"/>
</dbReference>
<protein>
    <recommendedName>
        <fullName evidence="3">Fido domain-containing protein</fullName>
    </recommendedName>
</protein>
<keyword evidence="1" id="KW-0547">Nucleotide-binding</keyword>
<dbReference type="InterPro" id="IPR040198">
    <property type="entry name" value="Fido_containing"/>
</dbReference>
<feature type="domain" description="Fido" evidence="3">
    <location>
        <begin position="205"/>
        <end position="338"/>
    </location>
</feature>
<dbReference type="InterPro" id="IPR036597">
    <property type="entry name" value="Fido-like_dom_sf"/>
</dbReference>
<evidence type="ECO:0000259" key="3">
    <source>
        <dbReference type="PROSITE" id="PS51459"/>
    </source>
</evidence>
<reference evidence="4 5" key="1">
    <citation type="journal article" date="2019" name="ISME J.">
        <title>Genome analyses of uncultured TG2/ZB3 bacteria in 'Margulisbacteria' specifically attached to ectosymbiotic spirochetes of protists in the termite gut.</title>
        <authorList>
            <person name="Utami Y.D."/>
            <person name="Kuwahara H."/>
            <person name="Igai K."/>
            <person name="Murakami T."/>
            <person name="Sugaya K."/>
            <person name="Morikawa T."/>
            <person name="Nagura Y."/>
            <person name="Yuki M."/>
            <person name="Deevong P."/>
            <person name="Inoue T."/>
            <person name="Kihara K."/>
            <person name="Lo N."/>
            <person name="Yamada A."/>
            <person name="Ohkuma M."/>
            <person name="Hongoh Y."/>
        </authorList>
    </citation>
    <scope>NUCLEOTIDE SEQUENCE [LARGE SCALE GENOMIC DNA]</scope>
    <source>
        <strain evidence="4">NkOx7-02</strain>
    </source>
</reference>
<comment type="caution">
    <text evidence="4">The sequence shown here is derived from an EMBL/GenBank/DDBJ whole genome shotgun (WGS) entry which is preliminary data.</text>
</comment>
<dbReference type="Gene3D" id="1.10.10.10">
    <property type="entry name" value="Winged helix-like DNA-binding domain superfamily/Winged helix DNA-binding domain"/>
    <property type="match status" value="1"/>
</dbReference>